<evidence type="ECO:0000313" key="7">
    <source>
        <dbReference type="EMBL" id="BCE43267.1"/>
    </source>
</evidence>
<dbReference type="EMBL" id="AP023099">
    <property type="protein sequence ID" value="BCE95604.1"/>
    <property type="molecule type" value="Genomic_DNA"/>
</dbReference>
<reference evidence="8" key="5">
    <citation type="submission" date="2020-05" db="EMBL/GenBank/DDBJ databases">
        <title>Complete genome sequence of Bradyrhizobium diazoefficiens XF4 isolated from soybean nodule.</title>
        <authorList>
            <person name="Noda R."/>
            <person name="Kakizaki K."/>
            <person name="Minamisawa K."/>
        </authorList>
    </citation>
    <scope>NUCLEOTIDE SEQUENCE</scope>
    <source>
        <strain evidence="8">XF4</strain>
    </source>
</reference>
<organism evidence="5">
    <name type="scientific">Bradyrhizobium diazoefficiens</name>
    <dbReference type="NCBI Taxonomy" id="1355477"/>
    <lineage>
        <taxon>Bacteria</taxon>
        <taxon>Pseudomonadati</taxon>
        <taxon>Pseudomonadota</taxon>
        <taxon>Alphaproteobacteria</taxon>
        <taxon>Hyphomicrobiales</taxon>
        <taxon>Nitrobacteraceae</taxon>
        <taxon>Bradyrhizobium</taxon>
    </lineage>
</organism>
<evidence type="ECO:0000313" key="11">
    <source>
        <dbReference type="EMBL" id="BCE78192.1"/>
    </source>
</evidence>
<evidence type="ECO:0000313" key="12">
    <source>
        <dbReference type="EMBL" id="BCE86815.1"/>
    </source>
</evidence>
<reference evidence="11" key="8">
    <citation type="submission" date="2020-05" db="EMBL/GenBank/DDBJ databases">
        <title>Complete genome sequence of Bradyrhizobium diazoefficiens XF8 isolated from soybean nodule.</title>
        <authorList>
            <person name="Noda R."/>
            <person name="Kakizaki K."/>
            <person name="Minamisawa K."/>
        </authorList>
    </citation>
    <scope>NUCLEOTIDE SEQUENCE</scope>
    <source>
        <strain evidence="11">XF8</strain>
    </source>
</reference>
<evidence type="ECO:0000313" key="8">
    <source>
        <dbReference type="EMBL" id="BCE52111.1"/>
    </source>
</evidence>
<protein>
    <submittedName>
        <fullName evidence="5">Transcriptional regulator</fullName>
    </submittedName>
</protein>
<keyword evidence="3" id="KW-0804">Transcription</keyword>
<dbReference type="SMART" id="SM00418">
    <property type="entry name" value="HTH_ARSR"/>
    <property type="match status" value="1"/>
</dbReference>
<dbReference type="EMBL" id="AP023098">
    <property type="protein sequence ID" value="BCE86815.1"/>
    <property type="molecule type" value="Genomic_DNA"/>
</dbReference>
<dbReference type="Pfam" id="PF12840">
    <property type="entry name" value="HTH_20"/>
    <property type="match status" value="1"/>
</dbReference>
<dbReference type="SUPFAM" id="SSF46785">
    <property type="entry name" value="Winged helix' DNA-binding domain"/>
    <property type="match status" value="1"/>
</dbReference>
<reference evidence="10" key="7">
    <citation type="submission" date="2020-05" db="EMBL/GenBank/DDBJ databases">
        <title>Complete genome sequence of Bradyrhizobium diazoefficiens XF6 isolated from soybean nodule.</title>
        <authorList>
            <person name="Noda R."/>
            <person name="Kakizaki K."/>
            <person name="Minamisawa K."/>
        </authorList>
    </citation>
    <scope>NUCLEOTIDE SEQUENCE</scope>
    <source>
        <strain evidence="10">XF6</strain>
    </source>
</reference>
<dbReference type="PANTHER" id="PTHR33154:SF12">
    <property type="entry name" value="TRANSCRIPTIONAL REGULATORY PROTEIN"/>
    <property type="match status" value="1"/>
</dbReference>
<dbReference type="PROSITE" id="PS50987">
    <property type="entry name" value="HTH_ARSR_2"/>
    <property type="match status" value="1"/>
</dbReference>
<reference evidence="7" key="4">
    <citation type="submission" date="2020-05" db="EMBL/GenBank/DDBJ databases">
        <title>Complete genome sequence of Bradyrhizobium diazoefficiens XF3 isolated from soybean nodule.</title>
        <authorList>
            <person name="Noda R."/>
            <person name="Kakizaki K."/>
            <person name="Minamisawa K."/>
        </authorList>
    </citation>
    <scope>NUCLEOTIDE SEQUENCE</scope>
    <source>
        <strain evidence="7">XF3</strain>
    </source>
</reference>
<dbReference type="EMBL" id="AP023097">
    <property type="protein sequence ID" value="BCE78192.1"/>
    <property type="molecule type" value="Genomic_DNA"/>
</dbReference>
<dbReference type="FunFam" id="1.10.10.10:FF:001394">
    <property type="entry name" value="ArsR family transcriptional regulator"/>
    <property type="match status" value="1"/>
</dbReference>
<dbReference type="InterPro" id="IPR036390">
    <property type="entry name" value="WH_DNA-bd_sf"/>
</dbReference>
<evidence type="ECO:0000256" key="2">
    <source>
        <dbReference type="ARBA" id="ARBA00023125"/>
    </source>
</evidence>
<dbReference type="PANTHER" id="PTHR33154">
    <property type="entry name" value="TRANSCRIPTIONAL REGULATOR, ARSR FAMILY"/>
    <property type="match status" value="1"/>
</dbReference>
<dbReference type="InterPro" id="IPR036388">
    <property type="entry name" value="WH-like_DNA-bd_sf"/>
</dbReference>
<evidence type="ECO:0000313" key="13">
    <source>
        <dbReference type="EMBL" id="BCE95604.1"/>
    </source>
</evidence>
<dbReference type="Gene3D" id="1.10.10.10">
    <property type="entry name" value="Winged helix-like DNA-binding domain superfamily/Winged helix DNA-binding domain"/>
    <property type="match status" value="1"/>
</dbReference>
<dbReference type="PRINTS" id="PR00778">
    <property type="entry name" value="HTHARSR"/>
</dbReference>
<evidence type="ECO:0000313" key="5">
    <source>
        <dbReference type="EMBL" id="BCE25854.1"/>
    </source>
</evidence>
<dbReference type="EMBL" id="AP023096">
    <property type="protein sequence ID" value="BCE69528.1"/>
    <property type="molecule type" value="Genomic_DNA"/>
</dbReference>
<dbReference type="AlphaFoldDB" id="A0A809XF44"/>
<reference evidence="9" key="6">
    <citation type="submission" date="2020-05" db="EMBL/GenBank/DDBJ databases">
        <title>Complete genome sequence of Bradyrhizobium diazoefficiens XF5 isolated from soybean nodule.</title>
        <authorList>
            <person name="Noda R."/>
            <person name="Kakizaki K."/>
            <person name="Minamisawa K."/>
        </authorList>
    </citation>
    <scope>NUCLEOTIDE SEQUENCE</scope>
    <source>
        <strain evidence="9">XF5</strain>
    </source>
</reference>
<reference evidence="13" key="2">
    <citation type="submission" date="2020-05" db="EMBL/GenBank/DDBJ databases">
        <title>Complete genome sequence of Bradyrhizobium diazoefficiens XF10 isolated from soybean nodule.</title>
        <authorList>
            <person name="Noda R."/>
            <person name="Kakizaki K."/>
            <person name="Minamisawa K."/>
        </authorList>
    </citation>
    <scope>NUCLEOTIDE SEQUENCE</scope>
    <source>
        <strain evidence="13">XF10</strain>
    </source>
</reference>
<keyword evidence="1" id="KW-0805">Transcription regulation</keyword>
<evidence type="ECO:0000256" key="1">
    <source>
        <dbReference type="ARBA" id="ARBA00023015"/>
    </source>
</evidence>
<dbReference type="InterPro" id="IPR001845">
    <property type="entry name" value="HTH_ArsR_DNA-bd_dom"/>
</dbReference>
<dbReference type="EMBL" id="AP023092">
    <property type="protein sequence ID" value="BCE34603.1"/>
    <property type="molecule type" value="Genomic_DNA"/>
</dbReference>
<reference evidence="6" key="3">
    <citation type="submission" date="2020-05" db="EMBL/GenBank/DDBJ databases">
        <title>Complete genome sequence of Bradyrhizobium diazoefficiens XF2 isolated from soybean nodule.</title>
        <authorList>
            <person name="Noda R."/>
            <person name="Kakizaki K."/>
            <person name="Minamisawa K."/>
        </authorList>
    </citation>
    <scope>NUCLEOTIDE SEQUENCE</scope>
    <source>
        <strain evidence="6">XF2</strain>
    </source>
</reference>
<dbReference type="GO" id="GO:0003700">
    <property type="term" value="F:DNA-binding transcription factor activity"/>
    <property type="evidence" value="ECO:0007669"/>
    <property type="project" value="InterPro"/>
</dbReference>
<reference evidence="5" key="1">
    <citation type="submission" date="2020-05" db="EMBL/GenBank/DDBJ databases">
        <title>Complete genome sequence of Bradyrhizobium diazoefficiens XF1 isolated from soybean nodule.</title>
        <authorList>
            <person name="Noda R."/>
            <person name="Kakizaki K."/>
            <person name="Minamisawa K."/>
        </authorList>
    </citation>
    <scope>NUCLEOTIDE SEQUENCE</scope>
    <source>
        <strain evidence="5">XF1</strain>
    </source>
</reference>
<evidence type="ECO:0000313" key="6">
    <source>
        <dbReference type="EMBL" id="BCE34603.1"/>
    </source>
</evidence>
<sequence>MGMVQFVHPSRDEITLAGVLGALADPMRLRIVKSLVAQNACMSCTEAAPCPDMAKSTLSNHFRILREAGLIRTSKQGVQHRNVLREEDINARFPKLLKMILSYPD</sequence>
<dbReference type="CDD" id="cd00090">
    <property type="entry name" value="HTH_ARSR"/>
    <property type="match status" value="1"/>
</dbReference>
<dbReference type="GO" id="GO:0003677">
    <property type="term" value="F:DNA binding"/>
    <property type="evidence" value="ECO:0007669"/>
    <property type="project" value="UniProtKB-KW"/>
</dbReference>
<evidence type="ECO:0000259" key="4">
    <source>
        <dbReference type="PROSITE" id="PS50987"/>
    </source>
</evidence>
<proteinExistence type="predicted"/>
<dbReference type="EMBL" id="AP023095">
    <property type="protein sequence ID" value="BCE60845.1"/>
    <property type="molecule type" value="Genomic_DNA"/>
</dbReference>
<dbReference type="EMBL" id="AP023094">
    <property type="protein sequence ID" value="BCE52111.1"/>
    <property type="molecule type" value="Genomic_DNA"/>
</dbReference>
<accession>A0A809XF44</accession>
<dbReference type="EMBL" id="AP023091">
    <property type="protein sequence ID" value="BCE25854.1"/>
    <property type="molecule type" value="Genomic_DNA"/>
</dbReference>
<dbReference type="InterPro" id="IPR011991">
    <property type="entry name" value="ArsR-like_HTH"/>
</dbReference>
<evidence type="ECO:0000313" key="10">
    <source>
        <dbReference type="EMBL" id="BCE69528.1"/>
    </source>
</evidence>
<evidence type="ECO:0000256" key="3">
    <source>
        <dbReference type="ARBA" id="ARBA00023163"/>
    </source>
</evidence>
<name>A0A809XF44_9BRAD</name>
<feature type="domain" description="HTH arsR-type" evidence="4">
    <location>
        <begin position="8"/>
        <end position="104"/>
    </location>
</feature>
<gene>
    <name evidence="13" type="ORF">XF10B_84020</name>
    <name evidence="5" type="ORF">XF1B_85350</name>
    <name evidence="6" type="ORF">XF2B_83720</name>
    <name evidence="7" type="ORF">XF3B_82980</name>
    <name evidence="8" type="ORF">XF4B_84600</name>
    <name evidence="9" type="ORF">XF5B_83570</name>
    <name evidence="10" type="ORF">XF6B_83270</name>
    <name evidence="11" type="ORF">XF8B_83030</name>
    <name evidence="12" type="ORF">XF9B_82360</name>
</gene>
<evidence type="ECO:0000313" key="9">
    <source>
        <dbReference type="EMBL" id="BCE60845.1"/>
    </source>
</evidence>
<reference evidence="12" key="9">
    <citation type="submission" date="2020-05" db="EMBL/GenBank/DDBJ databases">
        <title>Complete genome sequence of Bradyrhizobium diazoefficiens XF9 isolated from soybean nodule.</title>
        <authorList>
            <person name="Noda R."/>
            <person name="Kakizaki K."/>
            <person name="Minamisawa K."/>
        </authorList>
    </citation>
    <scope>NUCLEOTIDE SEQUENCE</scope>
    <source>
        <strain evidence="12">XF9</strain>
    </source>
</reference>
<dbReference type="InterPro" id="IPR051081">
    <property type="entry name" value="HTH_MetalResp_TranReg"/>
</dbReference>
<dbReference type="EMBL" id="AP023093">
    <property type="protein sequence ID" value="BCE43267.1"/>
    <property type="molecule type" value="Genomic_DNA"/>
</dbReference>
<keyword evidence="2" id="KW-0238">DNA-binding</keyword>